<dbReference type="InterPro" id="IPR058769">
    <property type="entry name" value="MCMDC2_N"/>
</dbReference>
<gene>
    <name evidence="2" type="ORF">KUF71_016879</name>
</gene>
<dbReference type="AlphaFoldDB" id="A0AAE1LR52"/>
<name>A0AAE1LR52_9NEOP</name>
<keyword evidence="3" id="KW-1185">Reference proteome</keyword>
<dbReference type="Proteomes" id="UP001219518">
    <property type="component" value="Unassembled WGS sequence"/>
</dbReference>
<feature type="non-terminal residue" evidence="2">
    <location>
        <position position="278"/>
    </location>
</feature>
<protein>
    <submittedName>
        <fullName evidence="2">Minichromosome maintenance domain-containing protein 2</fullName>
    </submittedName>
</protein>
<dbReference type="EMBL" id="JAHWGI010001343">
    <property type="protein sequence ID" value="KAK3928655.1"/>
    <property type="molecule type" value="Genomic_DNA"/>
</dbReference>
<accession>A0AAE1LR52</accession>
<dbReference type="Pfam" id="PF26063">
    <property type="entry name" value="MCMDC2_N"/>
    <property type="match status" value="1"/>
</dbReference>
<evidence type="ECO:0000313" key="3">
    <source>
        <dbReference type="Proteomes" id="UP001219518"/>
    </source>
</evidence>
<proteinExistence type="predicted"/>
<reference evidence="2" key="1">
    <citation type="submission" date="2021-07" db="EMBL/GenBank/DDBJ databases">
        <authorList>
            <person name="Catto M.A."/>
            <person name="Jacobson A."/>
            <person name="Kennedy G."/>
            <person name="Labadie P."/>
            <person name="Hunt B.G."/>
            <person name="Srinivasan R."/>
        </authorList>
    </citation>
    <scope>NUCLEOTIDE SEQUENCE</scope>
    <source>
        <strain evidence="2">PL_HMW_Pooled</strain>
        <tissue evidence="2">Head</tissue>
    </source>
</reference>
<evidence type="ECO:0000313" key="2">
    <source>
        <dbReference type="EMBL" id="KAK3928655.1"/>
    </source>
</evidence>
<organism evidence="2 3">
    <name type="scientific">Frankliniella fusca</name>
    <dbReference type="NCBI Taxonomy" id="407009"/>
    <lineage>
        <taxon>Eukaryota</taxon>
        <taxon>Metazoa</taxon>
        <taxon>Ecdysozoa</taxon>
        <taxon>Arthropoda</taxon>
        <taxon>Hexapoda</taxon>
        <taxon>Insecta</taxon>
        <taxon>Pterygota</taxon>
        <taxon>Neoptera</taxon>
        <taxon>Paraneoptera</taxon>
        <taxon>Thysanoptera</taxon>
        <taxon>Terebrantia</taxon>
        <taxon>Thripoidea</taxon>
        <taxon>Thripidae</taxon>
        <taxon>Frankliniella</taxon>
    </lineage>
</organism>
<evidence type="ECO:0000259" key="1">
    <source>
        <dbReference type="Pfam" id="PF26063"/>
    </source>
</evidence>
<reference evidence="2" key="2">
    <citation type="journal article" date="2023" name="BMC Genomics">
        <title>Pest status, molecular evolution, and epigenetic factors derived from the genome assembly of Frankliniella fusca, a thysanopteran phytovirus vector.</title>
        <authorList>
            <person name="Catto M.A."/>
            <person name="Labadie P.E."/>
            <person name="Jacobson A.L."/>
            <person name="Kennedy G.G."/>
            <person name="Srinivasan R."/>
            <person name="Hunt B.G."/>
        </authorList>
    </citation>
    <scope>NUCLEOTIDE SEQUENCE</scope>
    <source>
        <strain evidence="2">PL_HMW_Pooled</strain>
    </source>
</reference>
<sequence length="278" mass="30486">MRYRERNRVKETFKVDLENLIPVGLKTNMDENGEDEYSSSPFELEVRRAIVKHLDANGTLKKLEEAGLEYKEVLDASPEVKRGGVLPSFIFTTHLDVTELAEISCEVGNLALENPLLFQRLVREVVHCALTTLCSLPTMTLDLVQVVPRVSSLPAERGLRTDGANKLPAPCARRLLLLQGVAVAVTAPAKYTRSAVFRCPNLTCPGAAGLRVWGPRASRRRCRFCAGVAEETPRGRDIGEQTLAMLVPPSALQQAAEASGDLNRSTPAVSHPTLVRFC</sequence>
<comment type="caution">
    <text evidence="2">The sequence shown here is derived from an EMBL/GenBank/DDBJ whole genome shotgun (WGS) entry which is preliminary data.</text>
</comment>
<feature type="domain" description="MCMDC2 N-terminal" evidence="1">
    <location>
        <begin position="47"/>
        <end position="153"/>
    </location>
</feature>